<proteinExistence type="predicted"/>
<keyword evidence="2" id="KW-1185">Reference proteome</keyword>
<sequence length="875" mass="99456">MSIFYVDFWPAGFLKVRSTYYAIDPRGGYSAFQLNSDGEWTQLAKKQLINISNEKMGHSSFGRVVEVHEISHYRWLTVQETGWTIYEVDQAMRLINEVVSSPIPAKFEEFVKVGQGQQVAFGIRMSNGKMMMVKDGTVNLIEATNQIFSLGDSIYELIFGRDGSQLDIQLKLLDMENESHKEESTTNICMTLVTFNSQAQTYFHSREGIEMYMVGENELRINGDHSLGHFDGQVTKVVNLSGLIDERIGNKYVLVVRKGGLVTILTINSLMKVLHSLETRVQGDVKSIYFAKNTKTIEISGNKCIKGIDLHTMNLVLNYHRVCKTSSSWICLFREFEFEALENAPAIVNGFLLRSPLIVVPYEYTQHEGTVEEAKEGEWIVVIDREGSFASRIDTTMRNGAEMKIIEEQLGNQTRDLITPFILYRLTTIMMCYVRAISNTAFDVACKELCTTCHESPEVILNIFDLWFKELDNEKDEENMIAGTIMIGFCVFCNDETTNEMDFFSSQVAEKLIKGIDRMIKCSNDRYVALIMKILTKLGYRLMRYVRLVDPGEFYGQILTLRSQTGPDSEAFDSCNEYMKSLFMQDPSFMIILLCSFLGSSQYSKPALEYLDCILIEQRSKITSMHLILIADALMQLPELADREELIDLTVNILQLNFHRKLCIHSNNYCLIFGAQNECNEQFGYPAVVLNASSAVYLENPLGIGSASSITSLRKILGLRSFCNPVFSPNGRLVAALDLSDFRIILYAIDLDSVSTSGKVNVCILQNPSIPLKVPAFDLVFLQLFWASENYNDRFLKTKLSQAIARYQESRSAARKTYTAHCKTISIADIILKYLKVFKETKWKDIEIMWISNDKLALQLAGKIIFTYGIRDLCT</sequence>
<accession>A0A875S0A7</accession>
<dbReference type="RefSeq" id="XP_038778776.1">
    <property type="nucleotide sequence ID" value="XM_038922848.1"/>
</dbReference>
<dbReference type="AlphaFoldDB" id="A0A875S0A7"/>
<name>A0A875S0A7_EENNA</name>
<dbReference type="EMBL" id="CP064813">
    <property type="protein sequence ID" value="QPG75211.1"/>
    <property type="molecule type" value="Genomic_DNA"/>
</dbReference>
<organism evidence="1 2">
    <name type="scientific">Eeniella nana</name>
    <name type="common">Yeast</name>
    <name type="synonym">Brettanomyces nanus</name>
    <dbReference type="NCBI Taxonomy" id="13502"/>
    <lineage>
        <taxon>Eukaryota</taxon>
        <taxon>Fungi</taxon>
        <taxon>Dikarya</taxon>
        <taxon>Ascomycota</taxon>
        <taxon>Saccharomycotina</taxon>
        <taxon>Pichiomycetes</taxon>
        <taxon>Pichiales</taxon>
        <taxon>Pichiaceae</taxon>
        <taxon>Brettanomyces</taxon>
    </lineage>
</organism>
<dbReference type="Proteomes" id="UP000662931">
    <property type="component" value="Chromosome 2"/>
</dbReference>
<dbReference type="KEGG" id="bnn:FOA43_002561"/>
<gene>
    <name evidence="1" type="ORF">FOA43_002561</name>
</gene>
<evidence type="ECO:0000313" key="2">
    <source>
        <dbReference type="Proteomes" id="UP000662931"/>
    </source>
</evidence>
<protein>
    <submittedName>
        <fullName evidence="1">Uncharacterized protein</fullName>
    </submittedName>
</protein>
<dbReference type="OrthoDB" id="3989022at2759"/>
<reference evidence="1" key="1">
    <citation type="submission" date="2020-10" db="EMBL/GenBank/DDBJ databases">
        <authorList>
            <person name="Roach M.J.R."/>
        </authorList>
    </citation>
    <scope>NUCLEOTIDE SEQUENCE</scope>
    <source>
        <strain evidence="1">CBS 1945</strain>
    </source>
</reference>
<dbReference type="GeneID" id="62195962"/>
<evidence type="ECO:0000313" key="1">
    <source>
        <dbReference type="EMBL" id="QPG75211.1"/>
    </source>
</evidence>